<dbReference type="GO" id="GO:0005737">
    <property type="term" value="C:cytoplasm"/>
    <property type="evidence" value="ECO:0007669"/>
    <property type="project" value="TreeGrafter"/>
</dbReference>
<evidence type="ECO:0000313" key="2">
    <source>
        <dbReference type="EMBL" id="ORZ26922.1"/>
    </source>
</evidence>
<dbReference type="PANTHER" id="PTHR12984">
    <property type="entry name" value="SCY1-RELATED S/T PROTEIN KINASE-LIKE"/>
    <property type="match status" value="1"/>
</dbReference>
<sequence length="204" mass="22415">MGATESKVQGNGAVAGEGVSSKAKLTLAQGTQPLQTTSLNILRDGFYGKRPVSVFTYDPSQFVLDNNQGFLPKAIKKLKTIRHPSVLRFIDCKTSSSAVHLITEQVVPLTLDYLKDISEDEILVGLFDIMVALHFLHSQCHVSHNNVQLSSIFVSNGRWVLGGMEFTGTVTELTETGLISLLPEELIPPEYQEQSAKMVRDKVL</sequence>
<gene>
    <name evidence="2" type="ORF">BCR41DRAFT_178564</name>
</gene>
<dbReference type="RefSeq" id="XP_021884669.1">
    <property type="nucleotide sequence ID" value="XM_022019753.1"/>
</dbReference>
<dbReference type="PANTHER" id="PTHR12984:SF3">
    <property type="entry name" value="N-TERMINAL KINASE-LIKE PROTEIN"/>
    <property type="match status" value="1"/>
</dbReference>
<dbReference type="InterPro" id="IPR051177">
    <property type="entry name" value="CIK-Related_Protein"/>
</dbReference>
<dbReference type="GeneID" id="33561598"/>
<name>A0A1Y2H1J8_9FUNG</name>
<dbReference type="GO" id="GO:0005524">
    <property type="term" value="F:ATP binding"/>
    <property type="evidence" value="ECO:0007669"/>
    <property type="project" value="InterPro"/>
</dbReference>
<dbReference type="STRING" id="64571.A0A1Y2H1J8"/>
<organism evidence="2 3">
    <name type="scientific">Lobosporangium transversale</name>
    <dbReference type="NCBI Taxonomy" id="64571"/>
    <lineage>
        <taxon>Eukaryota</taxon>
        <taxon>Fungi</taxon>
        <taxon>Fungi incertae sedis</taxon>
        <taxon>Mucoromycota</taxon>
        <taxon>Mortierellomycotina</taxon>
        <taxon>Mortierellomycetes</taxon>
        <taxon>Mortierellales</taxon>
        <taxon>Mortierellaceae</taxon>
        <taxon>Lobosporangium</taxon>
    </lineage>
</organism>
<dbReference type="Proteomes" id="UP000193648">
    <property type="component" value="Unassembled WGS sequence"/>
</dbReference>
<evidence type="ECO:0000259" key="1">
    <source>
        <dbReference type="PROSITE" id="PS50011"/>
    </source>
</evidence>
<reference evidence="2 3" key="1">
    <citation type="submission" date="2016-07" db="EMBL/GenBank/DDBJ databases">
        <title>Pervasive Adenine N6-methylation of Active Genes in Fungi.</title>
        <authorList>
            <consortium name="DOE Joint Genome Institute"/>
            <person name="Mondo S.J."/>
            <person name="Dannebaum R.O."/>
            <person name="Kuo R.C."/>
            <person name="Labutti K."/>
            <person name="Haridas S."/>
            <person name="Kuo A."/>
            <person name="Salamov A."/>
            <person name="Ahrendt S.R."/>
            <person name="Lipzen A."/>
            <person name="Sullivan W."/>
            <person name="Andreopoulos W.B."/>
            <person name="Clum A."/>
            <person name="Lindquist E."/>
            <person name="Daum C."/>
            <person name="Ramamoorthy G.K."/>
            <person name="Gryganskyi A."/>
            <person name="Culley D."/>
            <person name="Magnuson J.K."/>
            <person name="James T.Y."/>
            <person name="O'Malley M.A."/>
            <person name="Stajich J.E."/>
            <person name="Spatafora J.W."/>
            <person name="Visel A."/>
            <person name="Grigoriev I.V."/>
        </authorList>
    </citation>
    <scope>NUCLEOTIDE SEQUENCE [LARGE SCALE GENOMIC DNA]</scope>
    <source>
        <strain evidence="2 3">NRRL 3116</strain>
    </source>
</reference>
<dbReference type="Gene3D" id="1.10.510.10">
    <property type="entry name" value="Transferase(Phosphotransferase) domain 1"/>
    <property type="match status" value="1"/>
</dbReference>
<accession>A0A1Y2H1J8</accession>
<comment type="caution">
    <text evidence="2">The sequence shown here is derived from an EMBL/GenBank/DDBJ whole genome shotgun (WGS) entry which is preliminary data.</text>
</comment>
<dbReference type="InterPro" id="IPR011009">
    <property type="entry name" value="Kinase-like_dom_sf"/>
</dbReference>
<feature type="domain" description="Protein kinase" evidence="1">
    <location>
        <begin position="3"/>
        <end position="204"/>
    </location>
</feature>
<dbReference type="Gene3D" id="3.30.200.20">
    <property type="entry name" value="Phosphorylase Kinase, domain 1"/>
    <property type="match status" value="1"/>
</dbReference>
<dbReference type="InterPro" id="IPR000719">
    <property type="entry name" value="Prot_kinase_dom"/>
</dbReference>
<dbReference type="GO" id="GO:0004672">
    <property type="term" value="F:protein kinase activity"/>
    <property type="evidence" value="ECO:0007669"/>
    <property type="project" value="InterPro"/>
</dbReference>
<protein>
    <recommendedName>
        <fullName evidence="1">Protein kinase domain-containing protein</fullName>
    </recommendedName>
</protein>
<dbReference type="SUPFAM" id="SSF56112">
    <property type="entry name" value="Protein kinase-like (PK-like)"/>
    <property type="match status" value="1"/>
</dbReference>
<dbReference type="EMBL" id="MCFF01000005">
    <property type="protein sequence ID" value="ORZ26922.1"/>
    <property type="molecule type" value="Genomic_DNA"/>
</dbReference>
<evidence type="ECO:0000313" key="3">
    <source>
        <dbReference type="Proteomes" id="UP000193648"/>
    </source>
</evidence>
<dbReference type="PROSITE" id="PS50011">
    <property type="entry name" value="PROTEIN_KINASE_DOM"/>
    <property type="match status" value="1"/>
</dbReference>
<dbReference type="AlphaFoldDB" id="A0A1Y2H1J8"/>
<keyword evidence="3" id="KW-1185">Reference proteome</keyword>
<proteinExistence type="predicted"/>
<dbReference type="OrthoDB" id="447103at2759"/>
<dbReference type="InParanoid" id="A0A1Y2H1J8"/>
<dbReference type="GO" id="GO:0006409">
    <property type="term" value="P:tRNA export from nucleus"/>
    <property type="evidence" value="ECO:0007669"/>
    <property type="project" value="TreeGrafter"/>
</dbReference>